<feature type="transmembrane region" description="Helical" evidence="2">
    <location>
        <begin position="262"/>
        <end position="283"/>
    </location>
</feature>
<evidence type="ECO:0000256" key="2">
    <source>
        <dbReference type="SAM" id="Phobius"/>
    </source>
</evidence>
<dbReference type="AlphaFoldDB" id="A0AA39CMR0"/>
<organism evidence="3 4">
    <name type="scientific">Cladophialophora chaetospira</name>
    <dbReference type="NCBI Taxonomy" id="386627"/>
    <lineage>
        <taxon>Eukaryota</taxon>
        <taxon>Fungi</taxon>
        <taxon>Dikarya</taxon>
        <taxon>Ascomycota</taxon>
        <taxon>Pezizomycotina</taxon>
        <taxon>Eurotiomycetes</taxon>
        <taxon>Chaetothyriomycetidae</taxon>
        <taxon>Chaetothyriales</taxon>
        <taxon>Herpotrichiellaceae</taxon>
        <taxon>Cladophialophora</taxon>
    </lineage>
</organism>
<accession>A0AA39CMR0</accession>
<proteinExistence type="predicted"/>
<keyword evidence="2" id="KW-1133">Transmembrane helix</keyword>
<dbReference type="EMBL" id="JAPDRK010000004">
    <property type="protein sequence ID" value="KAJ9613488.1"/>
    <property type="molecule type" value="Genomic_DNA"/>
</dbReference>
<evidence type="ECO:0000313" key="3">
    <source>
        <dbReference type="EMBL" id="KAJ9613488.1"/>
    </source>
</evidence>
<keyword evidence="4" id="KW-1185">Reference proteome</keyword>
<name>A0AA39CMR0_9EURO</name>
<comment type="caution">
    <text evidence="3">The sequence shown here is derived from an EMBL/GenBank/DDBJ whole genome shotgun (WGS) entry which is preliminary data.</text>
</comment>
<evidence type="ECO:0000256" key="1">
    <source>
        <dbReference type="SAM" id="MobiDB-lite"/>
    </source>
</evidence>
<feature type="transmembrane region" description="Helical" evidence="2">
    <location>
        <begin position="363"/>
        <end position="385"/>
    </location>
</feature>
<feature type="transmembrane region" description="Helical" evidence="2">
    <location>
        <begin position="392"/>
        <end position="417"/>
    </location>
</feature>
<feature type="transmembrane region" description="Helical" evidence="2">
    <location>
        <begin position="229"/>
        <end position="250"/>
    </location>
</feature>
<protein>
    <submittedName>
        <fullName evidence="3">Uncharacterized protein</fullName>
    </submittedName>
</protein>
<gene>
    <name evidence="3" type="ORF">H2200_003430</name>
</gene>
<dbReference type="Proteomes" id="UP001172673">
    <property type="component" value="Unassembled WGS sequence"/>
</dbReference>
<keyword evidence="2" id="KW-0472">Membrane</keyword>
<keyword evidence="2" id="KW-0812">Transmembrane</keyword>
<evidence type="ECO:0000313" key="4">
    <source>
        <dbReference type="Proteomes" id="UP001172673"/>
    </source>
</evidence>
<feature type="compositionally biased region" description="Basic and acidic residues" evidence="1">
    <location>
        <begin position="177"/>
        <end position="189"/>
    </location>
</feature>
<sequence length="539" mass="58995">MVFLTLSFLPAASAQSSTNSPTPLYVPSSFIVNPHATAPPNKDLFTPLYYTTNETEDAVNQESGWFYLLEWDKRGEQIRYGHGNRECLGNLSLALAAVGNLNAAEYSGASGALSLLPTAGALIGAPAKELWIVYKLMPIAGVLSMLLSLGGTITPSDSQDYDVSKGLRFGGLMRSRQKPDDKPQEKGDNGRAGSPRLERKPVPMSKEQAFAEKVFQRAQDDSGNSYARAWIGVGLQMIFFTAIMTTMWYAQKGGVITWWCQVWGWMYFWYFLVIITSIFENYVSQPFSSSWTMRVSRAPTNINISESASRIVDKDKDPQVLNRLRRGVNTRTRLSRTGNGTHDWSGSCFYVVVSIEGTTGLKAALSAISKGCSISVFAFGTALFASSTLMSISAVLMVLAVTLSCGVMGRVVAMWIASVMTENSEPMLHQIVKDEDQASLYMEEILAKKGLLIEIMSHVIMNGQVIRRQSQWFSPATYIGLLAPPVPVHKLAYDELRSSSSSQLDGTKPGFEVQQMIVPASNGSFGSSRGPSDYISTAV</sequence>
<reference evidence="3" key="1">
    <citation type="submission" date="2022-10" db="EMBL/GenBank/DDBJ databases">
        <title>Culturing micro-colonial fungi from biological soil crusts in the Mojave desert and describing Neophaeococcomyces mojavensis, and introducing the new genera and species Taxawa tesnikishii.</title>
        <authorList>
            <person name="Kurbessoian T."/>
            <person name="Stajich J.E."/>
        </authorList>
    </citation>
    <scope>NUCLEOTIDE SEQUENCE</scope>
    <source>
        <strain evidence="3">TK_41</strain>
    </source>
</reference>
<feature type="region of interest" description="Disordered" evidence="1">
    <location>
        <begin position="173"/>
        <end position="204"/>
    </location>
</feature>